<evidence type="ECO:0000313" key="6">
    <source>
        <dbReference type="EMBL" id="KZT09725.1"/>
    </source>
</evidence>
<dbReference type="CDD" id="cd00200">
    <property type="entry name" value="WD40"/>
    <property type="match status" value="1"/>
</dbReference>
<sequence>MRLSDTSPASISPSLLDEASEAGPSSAVASFNGNGTLKSNGFTNGYSNGSPRTSFTDGGGGRRSDRRTSTIARVTPPGSTLYDDSYVDREEFVRLVIQSLRDVGYIESAATLEAESGYIMESPEVAEFRRCILGADWNSAEAALSNLGVEDEERLWFLISQQKYLELLEAGRTTAALSVLRNELAPLNIDPEQLHSLSSLMMCSDPDDLRQRAEWDGASGNSRRRLLMNLQHNISSSVMIPQRRFATLLDQVRIWQQSQCLYHNAPVNARTFSLYIDHVCDKSTFPRVTTAILEVHTDEVWNLEWSHSGRYLASASKDKSAIIWRVEFDKDPLKRDISPHLILRDHPYPVGCVAWSPDDSILLTAAEQHIKLWNTQTGVCIRSLSAHQDVVTALAWLPDGSGFFSGGLDRKIILWDPDGKQRDTWGQSPIRVTDLTVAPDFTRLVAVGMYGVPTPPSETGLPPPEGGNSPPVPRLETRIVVYDLTTKQLEAFIPMNEELSSVRISDDSRYALISCASSAESPCIQLWDLYTEQVVRRYTGHKQLRHVIRSRFGGIDGTFIVSGSEDAQVYVWHRETETLLEVLSGHGPGSVNSVAWNPRNEKMFASCSDDHTIRIWEALPTDALGVSSNAAESQEQELNGKGKGKSRERWDGNGVTEGYGPGTSSTASML</sequence>
<dbReference type="EMBL" id="KV427611">
    <property type="protein sequence ID" value="KZT09725.1"/>
    <property type="molecule type" value="Genomic_DNA"/>
</dbReference>
<organism evidence="6 7">
    <name type="scientific">Laetiporus sulphureus 93-53</name>
    <dbReference type="NCBI Taxonomy" id="1314785"/>
    <lineage>
        <taxon>Eukaryota</taxon>
        <taxon>Fungi</taxon>
        <taxon>Dikarya</taxon>
        <taxon>Basidiomycota</taxon>
        <taxon>Agaricomycotina</taxon>
        <taxon>Agaricomycetes</taxon>
        <taxon>Polyporales</taxon>
        <taxon>Laetiporus</taxon>
    </lineage>
</organism>
<dbReference type="Pfam" id="PF00400">
    <property type="entry name" value="WD40"/>
    <property type="match status" value="5"/>
</dbReference>
<protein>
    <submittedName>
        <fullName evidence="6">WD40 repeat-like protein</fullName>
    </submittedName>
</protein>
<dbReference type="SMART" id="SM00320">
    <property type="entry name" value="WD40"/>
    <property type="match status" value="6"/>
</dbReference>
<dbReference type="RefSeq" id="XP_040767465.1">
    <property type="nucleotide sequence ID" value="XM_040902776.1"/>
</dbReference>
<feature type="repeat" description="WD" evidence="3">
    <location>
        <begin position="384"/>
        <end position="416"/>
    </location>
</feature>
<dbReference type="PROSITE" id="PS50082">
    <property type="entry name" value="WD_REPEATS_2"/>
    <property type="match status" value="5"/>
</dbReference>
<dbReference type="GeneID" id="63819807"/>
<evidence type="ECO:0000256" key="3">
    <source>
        <dbReference type="PROSITE-ProRule" id="PRU00221"/>
    </source>
</evidence>
<feature type="region of interest" description="Disordered" evidence="4">
    <location>
        <begin position="626"/>
        <end position="670"/>
    </location>
</feature>
<dbReference type="FunCoup" id="A0A165G242">
    <property type="interactions" value="285"/>
</dbReference>
<evidence type="ECO:0000259" key="5">
    <source>
        <dbReference type="PROSITE" id="PS50897"/>
    </source>
</evidence>
<proteinExistence type="predicted"/>
<evidence type="ECO:0000256" key="1">
    <source>
        <dbReference type="ARBA" id="ARBA00022574"/>
    </source>
</evidence>
<evidence type="ECO:0000256" key="4">
    <source>
        <dbReference type="SAM" id="MobiDB-lite"/>
    </source>
</evidence>
<dbReference type="PROSITE" id="PS50294">
    <property type="entry name" value="WD_REPEATS_REGION"/>
    <property type="match status" value="2"/>
</dbReference>
<dbReference type="PROSITE" id="PS50897">
    <property type="entry name" value="CTLH"/>
    <property type="match status" value="1"/>
</dbReference>
<dbReference type="InterPro" id="IPR015943">
    <property type="entry name" value="WD40/YVTN_repeat-like_dom_sf"/>
</dbReference>
<dbReference type="Pfam" id="PF23627">
    <property type="entry name" value="LisH_WDR26"/>
    <property type="match status" value="1"/>
</dbReference>
<dbReference type="STRING" id="1314785.A0A165G242"/>
<dbReference type="PROSITE" id="PS50896">
    <property type="entry name" value="LISH"/>
    <property type="match status" value="1"/>
</dbReference>
<dbReference type="GO" id="GO:0043161">
    <property type="term" value="P:proteasome-mediated ubiquitin-dependent protein catabolic process"/>
    <property type="evidence" value="ECO:0007669"/>
    <property type="project" value="TreeGrafter"/>
</dbReference>
<evidence type="ECO:0000256" key="2">
    <source>
        <dbReference type="ARBA" id="ARBA00022737"/>
    </source>
</evidence>
<name>A0A165G242_9APHY</name>
<dbReference type="AlphaFoldDB" id="A0A165G242"/>
<feature type="repeat" description="WD" evidence="3">
    <location>
        <begin position="293"/>
        <end position="327"/>
    </location>
</feature>
<keyword evidence="2" id="KW-0677">Repeat</keyword>
<keyword evidence="7" id="KW-1185">Reference proteome</keyword>
<dbReference type="InterPro" id="IPR051350">
    <property type="entry name" value="WD_repeat-ST_regulator"/>
</dbReference>
<dbReference type="Gene3D" id="2.130.10.10">
    <property type="entry name" value="YVTN repeat-like/Quinoprotein amine dehydrogenase"/>
    <property type="match status" value="1"/>
</dbReference>
<feature type="repeat" description="WD" evidence="3">
    <location>
        <begin position="556"/>
        <end position="582"/>
    </location>
</feature>
<reference evidence="6 7" key="1">
    <citation type="journal article" date="2016" name="Mol. Biol. Evol.">
        <title>Comparative Genomics of Early-Diverging Mushroom-Forming Fungi Provides Insights into the Origins of Lignocellulose Decay Capabilities.</title>
        <authorList>
            <person name="Nagy L.G."/>
            <person name="Riley R."/>
            <person name="Tritt A."/>
            <person name="Adam C."/>
            <person name="Daum C."/>
            <person name="Floudas D."/>
            <person name="Sun H."/>
            <person name="Yadav J.S."/>
            <person name="Pangilinan J."/>
            <person name="Larsson K.H."/>
            <person name="Matsuura K."/>
            <person name="Barry K."/>
            <person name="Labutti K."/>
            <person name="Kuo R."/>
            <person name="Ohm R.A."/>
            <person name="Bhattacharya S.S."/>
            <person name="Shirouzu T."/>
            <person name="Yoshinaga Y."/>
            <person name="Martin F.M."/>
            <person name="Grigoriev I.V."/>
            <person name="Hibbett D.S."/>
        </authorList>
    </citation>
    <scope>NUCLEOTIDE SEQUENCE [LARGE SCALE GENOMIC DNA]</scope>
    <source>
        <strain evidence="6 7">93-53</strain>
    </source>
</reference>
<dbReference type="OrthoDB" id="972532at2759"/>
<dbReference type="GO" id="GO:0034657">
    <property type="term" value="C:GID complex"/>
    <property type="evidence" value="ECO:0007669"/>
    <property type="project" value="TreeGrafter"/>
</dbReference>
<feature type="region of interest" description="Disordered" evidence="4">
    <location>
        <begin position="41"/>
        <end position="75"/>
    </location>
</feature>
<gene>
    <name evidence="6" type="ORF">LAESUDRAFT_518079</name>
</gene>
<feature type="repeat" description="WD" evidence="3">
    <location>
        <begin position="343"/>
        <end position="383"/>
    </location>
</feature>
<feature type="domain" description="CTLH" evidence="5">
    <location>
        <begin position="121"/>
        <end position="175"/>
    </location>
</feature>
<accession>A0A165G242</accession>
<dbReference type="PANTHER" id="PTHR22838">
    <property type="entry name" value="WD REPEAT PROTEIN 26-RELATED"/>
    <property type="match status" value="1"/>
</dbReference>
<evidence type="ECO:0000313" key="7">
    <source>
        <dbReference type="Proteomes" id="UP000076871"/>
    </source>
</evidence>
<dbReference type="InterPro" id="IPR006594">
    <property type="entry name" value="LisH"/>
</dbReference>
<dbReference type="InterPro" id="IPR006595">
    <property type="entry name" value="CTLH_C"/>
</dbReference>
<dbReference type="SUPFAM" id="SSF50978">
    <property type="entry name" value="WD40 repeat-like"/>
    <property type="match status" value="1"/>
</dbReference>
<dbReference type="PANTHER" id="PTHR22838:SF0">
    <property type="entry name" value="WD REPEAT-CONTAINING PROTEIN 26"/>
    <property type="match status" value="1"/>
</dbReference>
<dbReference type="Proteomes" id="UP000076871">
    <property type="component" value="Unassembled WGS sequence"/>
</dbReference>
<keyword evidence="1 3" id="KW-0853">WD repeat</keyword>
<feature type="repeat" description="WD" evidence="3">
    <location>
        <begin position="591"/>
        <end position="617"/>
    </location>
</feature>
<dbReference type="InterPro" id="IPR001680">
    <property type="entry name" value="WD40_rpt"/>
</dbReference>
<dbReference type="InterPro" id="IPR036322">
    <property type="entry name" value="WD40_repeat_dom_sf"/>
</dbReference>
<feature type="compositionally biased region" description="Polar residues" evidence="4">
    <location>
        <begin position="41"/>
        <end position="51"/>
    </location>
</feature>
<feature type="compositionally biased region" description="Polar residues" evidence="4">
    <location>
        <begin position="626"/>
        <end position="637"/>
    </location>
</feature>
<dbReference type="InParanoid" id="A0A165G242"/>